<dbReference type="AlphaFoldDB" id="A0A183FL34"/>
<evidence type="ECO:0000313" key="3">
    <source>
        <dbReference type="Proteomes" id="UP000050761"/>
    </source>
</evidence>
<dbReference type="EMBL" id="UZAH01026008">
    <property type="protein sequence ID" value="VDO74154.1"/>
    <property type="molecule type" value="Genomic_DNA"/>
</dbReference>
<name>A0A183FL34_HELPZ</name>
<accession>A0A3P7YQP7</accession>
<dbReference type="WBParaSite" id="HPBE_0000792001-mRNA-1">
    <property type="protein sequence ID" value="HPBE_0000792001-mRNA-1"/>
    <property type="gene ID" value="HPBE_0000792001"/>
</dbReference>
<proteinExistence type="predicted"/>
<evidence type="ECO:0000256" key="1">
    <source>
        <dbReference type="SAM" id="MobiDB-lite"/>
    </source>
</evidence>
<evidence type="ECO:0000313" key="4">
    <source>
        <dbReference type="WBParaSite" id="HPBE_0000792001-mRNA-1"/>
    </source>
</evidence>
<dbReference type="Proteomes" id="UP000050761">
    <property type="component" value="Unassembled WGS sequence"/>
</dbReference>
<accession>A0A183FL34</accession>
<evidence type="ECO:0000313" key="2">
    <source>
        <dbReference type="EMBL" id="VDO74154.1"/>
    </source>
</evidence>
<reference evidence="4" key="2">
    <citation type="submission" date="2019-09" db="UniProtKB">
        <authorList>
            <consortium name="WormBaseParasite"/>
        </authorList>
    </citation>
    <scope>IDENTIFICATION</scope>
</reference>
<organism evidence="3 4">
    <name type="scientific">Heligmosomoides polygyrus</name>
    <name type="common">Parasitic roundworm</name>
    <dbReference type="NCBI Taxonomy" id="6339"/>
    <lineage>
        <taxon>Eukaryota</taxon>
        <taxon>Metazoa</taxon>
        <taxon>Ecdysozoa</taxon>
        <taxon>Nematoda</taxon>
        <taxon>Chromadorea</taxon>
        <taxon>Rhabditida</taxon>
        <taxon>Rhabditina</taxon>
        <taxon>Rhabditomorpha</taxon>
        <taxon>Strongyloidea</taxon>
        <taxon>Heligmosomidae</taxon>
        <taxon>Heligmosomoides</taxon>
    </lineage>
</organism>
<reference evidence="2 3" key="1">
    <citation type="submission" date="2018-11" db="EMBL/GenBank/DDBJ databases">
        <authorList>
            <consortium name="Pathogen Informatics"/>
        </authorList>
    </citation>
    <scope>NUCLEOTIDE SEQUENCE [LARGE SCALE GENOMIC DNA]</scope>
</reference>
<protein>
    <submittedName>
        <fullName evidence="4">Secreted protein</fullName>
    </submittedName>
</protein>
<sequence length="109" mass="11770">MISLFRATAVGPNMSAPFGGENEVMLKRECTSQINGTKCASNEAKTRVGRASDILYEHSIHSSGALVEHDDDDLFFFFVFFGSSKSSSGFSPPAGTTASSWRHGTPRPH</sequence>
<keyword evidence="3" id="KW-1185">Reference proteome</keyword>
<gene>
    <name evidence="2" type="ORF">HPBE_LOCUS7921</name>
</gene>
<feature type="region of interest" description="Disordered" evidence="1">
    <location>
        <begin position="85"/>
        <end position="109"/>
    </location>
</feature>